<dbReference type="Proteomes" id="UP001447188">
    <property type="component" value="Unassembled WGS sequence"/>
</dbReference>
<protein>
    <submittedName>
        <fullName evidence="1">Uncharacterized protein</fullName>
    </submittedName>
</protein>
<evidence type="ECO:0000313" key="1">
    <source>
        <dbReference type="EMBL" id="KAL0630190.1"/>
    </source>
</evidence>
<sequence length="164" mass="18831">MSGTSVQQVYKLLSRYFWYGMNWNALLPLRANQGARGKTRLGGTSKVGRPNSHQLLGRTYRGVNVGKHDLAIFKAALIELYLGRDMSLHATYTEMAEQRYLRKHTKDGVTKVIHINAERIPTYNQFLYHARKMINENAWKVEKQGELDYLQHHATYGGNSTDFA</sequence>
<feature type="non-terminal residue" evidence="1">
    <location>
        <position position="164"/>
    </location>
</feature>
<reference evidence="1 2" key="1">
    <citation type="submission" date="2024-02" db="EMBL/GenBank/DDBJ databases">
        <title>Discinaceae phylogenomics.</title>
        <authorList>
            <person name="Dirks A.C."/>
            <person name="James T.Y."/>
        </authorList>
    </citation>
    <scope>NUCLEOTIDE SEQUENCE [LARGE SCALE GENOMIC DNA]</scope>
    <source>
        <strain evidence="1 2">ACD0624</strain>
    </source>
</reference>
<name>A0ABR3G316_9PEZI</name>
<evidence type="ECO:0000313" key="2">
    <source>
        <dbReference type="Proteomes" id="UP001447188"/>
    </source>
</evidence>
<comment type="caution">
    <text evidence="1">The sequence shown here is derived from an EMBL/GenBank/DDBJ whole genome shotgun (WGS) entry which is preliminary data.</text>
</comment>
<accession>A0ABR3G316</accession>
<keyword evidence="2" id="KW-1185">Reference proteome</keyword>
<organism evidence="1 2">
    <name type="scientific">Discina gigas</name>
    <dbReference type="NCBI Taxonomy" id="1032678"/>
    <lineage>
        <taxon>Eukaryota</taxon>
        <taxon>Fungi</taxon>
        <taxon>Dikarya</taxon>
        <taxon>Ascomycota</taxon>
        <taxon>Pezizomycotina</taxon>
        <taxon>Pezizomycetes</taxon>
        <taxon>Pezizales</taxon>
        <taxon>Discinaceae</taxon>
        <taxon>Discina</taxon>
    </lineage>
</organism>
<proteinExistence type="predicted"/>
<dbReference type="EMBL" id="JBBBZM010001000">
    <property type="protein sequence ID" value="KAL0630190.1"/>
    <property type="molecule type" value="Genomic_DNA"/>
</dbReference>
<gene>
    <name evidence="1" type="ORF">Q9L58_010964</name>
</gene>